<feature type="compositionally biased region" description="Low complexity" evidence="1">
    <location>
        <begin position="111"/>
        <end position="123"/>
    </location>
</feature>
<dbReference type="AlphaFoldDB" id="A0A317XQV7"/>
<keyword evidence="2" id="KW-1133">Transmembrane helix</keyword>
<evidence type="ECO:0000256" key="1">
    <source>
        <dbReference type="SAM" id="MobiDB-lite"/>
    </source>
</evidence>
<proteinExistence type="predicted"/>
<evidence type="ECO:0000256" key="2">
    <source>
        <dbReference type="SAM" id="Phobius"/>
    </source>
</evidence>
<organism evidence="3 4">
    <name type="scientific">Testicularia cyperi</name>
    <dbReference type="NCBI Taxonomy" id="1882483"/>
    <lineage>
        <taxon>Eukaryota</taxon>
        <taxon>Fungi</taxon>
        <taxon>Dikarya</taxon>
        <taxon>Basidiomycota</taxon>
        <taxon>Ustilaginomycotina</taxon>
        <taxon>Ustilaginomycetes</taxon>
        <taxon>Ustilaginales</taxon>
        <taxon>Anthracoideaceae</taxon>
        <taxon>Testicularia</taxon>
    </lineage>
</organism>
<feature type="region of interest" description="Disordered" evidence="1">
    <location>
        <begin position="105"/>
        <end position="124"/>
    </location>
</feature>
<dbReference type="InParanoid" id="A0A317XQV7"/>
<feature type="transmembrane region" description="Helical" evidence="2">
    <location>
        <begin position="51"/>
        <end position="73"/>
    </location>
</feature>
<evidence type="ECO:0000313" key="3">
    <source>
        <dbReference type="EMBL" id="PWY99728.1"/>
    </source>
</evidence>
<dbReference type="Proteomes" id="UP000246740">
    <property type="component" value="Unassembled WGS sequence"/>
</dbReference>
<keyword evidence="2" id="KW-0812">Transmembrane</keyword>
<keyword evidence="4" id="KW-1185">Reference proteome</keyword>
<reference evidence="3 4" key="1">
    <citation type="journal article" date="2018" name="Mol. Biol. Evol.">
        <title>Broad Genomic Sampling Reveals a Smut Pathogenic Ancestry of the Fungal Clade Ustilaginomycotina.</title>
        <authorList>
            <person name="Kijpornyongpan T."/>
            <person name="Mondo S.J."/>
            <person name="Barry K."/>
            <person name="Sandor L."/>
            <person name="Lee J."/>
            <person name="Lipzen A."/>
            <person name="Pangilinan J."/>
            <person name="LaButti K."/>
            <person name="Hainaut M."/>
            <person name="Henrissat B."/>
            <person name="Grigoriev I.V."/>
            <person name="Spatafora J.W."/>
            <person name="Aime M.C."/>
        </authorList>
    </citation>
    <scope>NUCLEOTIDE SEQUENCE [LARGE SCALE GENOMIC DNA]</scope>
    <source>
        <strain evidence="3 4">MCA 3645</strain>
    </source>
</reference>
<name>A0A317XQV7_9BASI</name>
<accession>A0A317XQV7</accession>
<protein>
    <submittedName>
        <fullName evidence="3">Uncharacterized protein</fullName>
    </submittedName>
</protein>
<sequence>MVTTPPQCAPGALETHTFCLVTALSVLTCSESVVSNAMAADSSSAVWRTPLTLYAACLSLACLLACPTGWLIAGQLLHRTRQASLAQYCNLGLTCLAGCIEGASVDDKTQPSRSQPGPRSGSPDCCLVARVGS</sequence>
<dbReference type="EMBL" id="KZ819194">
    <property type="protein sequence ID" value="PWY99728.1"/>
    <property type="molecule type" value="Genomic_DNA"/>
</dbReference>
<keyword evidence="2" id="KW-0472">Membrane</keyword>
<evidence type="ECO:0000313" key="4">
    <source>
        <dbReference type="Proteomes" id="UP000246740"/>
    </source>
</evidence>
<gene>
    <name evidence="3" type="ORF">BCV70DRAFT_112152</name>
</gene>